<proteinExistence type="evidence at transcript level"/>
<evidence type="ECO:0000256" key="2">
    <source>
        <dbReference type="SAM" id="SignalP"/>
    </source>
</evidence>
<feature type="signal peptide" evidence="2">
    <location>
        <begin position="1"/>
        <end position="17"/>
    </location>
</feature>
<dbReference type="EMBL" id="BK007745">
    <property type="protein sequence ID" value="DAA34699.1"/>
    <property type="molecule type" value="mRNA"/>
</dbReference>
<organism evidence="3">
    <name type="scientific">Amblyomma variegatum</name>
    <name type="common">Tropical bont tick</name>
    <dbReference type="NCBI Taxonomy" id="34610"/>
    <lineage>
        <taxon>Eukaryota</taxon>
        <taxon>Metazoa</taxon>
        <taxon>Ecdysozoa</taxon>
        <taxon>Arthropoda</taxon>
        <taxon>Chelicerata</taxon>
        <taxon>Arachnida</taxon>
        <taxon>Acari</taxon>
        <taxon>Parasitiformes</taxon>
        <taxon>Ixodida</taxon>
        <taxon>Ixodoidea</taxon>
        <taxon>Ixodidae</taxon>
        <taxon>Amblyomminae</taxon>
        <taxon>Amblyomma</taxon>
    </lineage>
</organism>
<feature type="region of interest" description="Disordered" evidence="1">
    <location>
        <begin position="23"/>
        <end position="45"/>
    </location>
</feature>
<keyword evidence="2" id="KW-0732">Signal</keyword>
<evidence type="ECO:0008006" key="4">
    <source>
        <dbReference type="Google" id="ProtNLM"/>
    </source>
</evidence>
<sequence length="145" mass="15865">MNLQSAILLAALLNSQMDLYDTTADSRSDEEGNYDDDYSSGETEDSARNFGPLGLRVVHVAVNMTVTYATYGNNETCKESQFMGNWTRHSQCLMPCNTDYPQPCTSLTNATCICIPRNDVPSVGVCAVQGIPLGNSDYNETKACR</sequence>
<reference evidence="3" key="1">
    <citation type="journal article" date="2011" name="BMC Genomics">
        <title>A further insight into the sialome of the tropical bont tick, Amblyomma variegatum.</title>
        <authorList>
            <person name="Ribeiro J.M."/>
            <person name="Anderson J.M."/>
            <person name="Manoukis N.C."/>
            <person name="Meng Z."/>
            <person name="Francishetti I.M."/>
        </authorList>
    </citation>
    <scope>NUCLEOTIDE SEQUENCE</scope>
    <source>
        <strain evidence="3">Amb_var-384</strain>
        <tissue evidence="3">Salivary gland</tissue>
    </source>
</reference>
<name>F0JA44_AMBVA</name>
<evidence type="ECO:0000313" key="3">
    <source>
        <dbReference type="EMBL" id="DAA34699.1"/>
    </source>
</evidence>
<accession>F0JA44</accession>
<feature type="compositionally biased region" description="Acidic residues" evidence="1">
    <location>
        <begin position="31"/>
        <end position="44"/>
    </location>
</feature>
<evidence type="ECO:0000256" key="1">
    <source>
        <dbReference type="SAM" id="MobiDB-lite"/>
    </source>
</evidence>
<dbReference type="AlphaFoldDB" id="F0JA44"/>
<feature type="chain" id="PRO_5003255262" description="Secreted protein" evidence="2">
    <location>
        <begin position="18"/>
        <end position="145"/>
    </location>
</feature>
<protein>
    <recommendedName>
        <fullName evidence="4">Secreted protein</fullName>
    </recommendedName>
</protein>